<dbReference type="InterPro" id="IPR036465">
    <property type="entry name" value="vWFA_dom_sf"/>
</dbReference>
<keyword evidence="8 16" id="KW-0130">Cell adhesion</keyword>
<feature type="repeat" description="FG-GAP" evidence="15">
    <location>
        <begin position="484"/>
        <end position="540"/>
    </location>
</feature>
<dbReference type="GO" id="GO:0005178">
    <property type="term" value="F:integrin binding"/>
    <property type="evidence" value="ECO:0007669"/>
    <property type="project" value="TreeGrafter"/>
</dbReference>
<dbReference type="InterPro" id="IPR013649">
    <property type="entry name" value="Integrin_alpha_Ig-like_1"/>
</dbReference>
<dbReference type="PROSITE" id="PS50234">
    <property type="entry name" value="VWFA"/>
    <property type="match status" value="1"/>
</dbReference>
<evidence type="ECO:0000313" key="19">
    <source>
        <dbReference type="Ensembl" id="ENSHCOP00000000229.1"/>
    </source>
</evidence>
<name>A0A3Q3D1P7_HIPCM</name>
<accession>A0A3Q3D1P7</accession>
<comment type="similarity">
    <text evidence="2 16">Belongs to the integrin alpha chain family.</text>
</comment>
<dbReference type="OMA" id="TVCFQLK"/>
<dbReference type="Gene3D" id="2.60.40.1510">
    <property type="entry name" value="ntegrin, alpha v. Chain A, domain 3"/>
    <property type="match status" value="1"/>
</dbReference>
<dbReference type="PRINTS" id="PR00453">
    <property type="entry name" value="VWFADOMAIN"/>
</dbReference>
<feature type="repeat" description="FG-GAP" evidence="15">
    <location>
        <begin position="421"/>
        <end position="483"/>
    </location>
</feature>
<dbReference type="SMART" id="SM00327">
    <property type="entry name" value="VWA"/>
    <property type="match status" value="1"/>
</dbReference>
<dbReference type="PROSITE" id="PS51470">
    <property type="entry name" value="FG_GAP"/>
    <property type="match status" value="2"/>
</dbReference>
<dbReference type="GO" id="GO:0098609">
    <property type="term" value="P:cell-cell adhesion"/>
    <property type="evidence" value="ECO:0007669"/>
    <property type="project" value="TreeGrafter"/>
</dbReference>
<dbReference type="InterPro" id="IPR048285">
    <property type="entry name" value="Integrin_alpha_Ig-like_2"/>
</dbReference>
<dbReference type="Pfam" id="PF20805">
    <property type="entry name" value="Integrin_A_Ig_2"/>
    <property type="match status" value="1"/>
</dbReference>
<feature type="region of interest" description="Disordered" evidence="17">
    <location>
        <begin position="1114"/>
        <end position="1152"/>
    </location>
</feature>
<keyword evidence="10 16" id="KW-0401">Integrin</keyword>
<organism evidence="19 20">
    <name type="scientific">Hippocampus comes</name>
    <name type="common">Tiger tail seahorse</name>
    <dbReference type="NCBI Taxonomy" id="109280"/>
    <lineage>
        <taxon>Eukaryota</taxon>
        <taxon>Metazoa</taxon>
        <taxon>Chordata</taxon>
        <taxon>Craniata</taxon>
        <taxon>Vertebrata</taxon>
        <taxon>Euteleostomi</taxon>
        <taxon>Actinopterygii</taxon>
        <taxon>Neopterygii</taxon>
        <taxon>Teleostei</taxon>
        <taxon>Neoteleostei</taxon>
        <taxon>Acanthomorphata</taxon>
        <taxon>Syngnathiaria</taxon>
        <taxon>Syngnathiformes</taxon>
        <taxon>Syngnathoidei</taxon>
        <taxon>Syngnathidae</taxon>
        <taxon>Hippocampus</taxon>
    </lineage>
</organism>
<evidence type="ECO:0000313" key="20">
    <source>
        <dbReference type="Proteomes" id="UP000264820"/>
    </source>
</evidence>
<keyword evidence="3 16" id="KW-0812">Transmembrane</keyword>
<evidence type="ECO:0000256" key="13">
    <source>
        <dbReference type="ARBA" id="ARBA00023170"/>
    </source>
</evidence>
<keyword evidence="7" id="KW-0106">Calcium</keyword>
<evidence type="ECO:0000259" key="18">
    <source>
        <dbReference type="PROSITE" id="PS50234"/>
    </source>
</evidence>
<evidence type="ECO:0000256" key="17">
    <source>
        <dbReference type="SAM" id="MobiDB-lite"/>
    </source>
</evidence>
<dbReference type="SUPFAM" id="SSF69318">
    <property type="entry name" value="Integrin alpha N-terminal domain"/>
    <property type="match status" value="1"/>
</dbReference>
<comment type="subcellular location">
    <subcellularLocation>
        <location evidence="1 16">Membrane</location>
        <topology evidence="1 16">Single-pass type I membrane protein</topology>
    </subcellularLocation>
</comment>
<dbReference type="SUPFAM" id="SSF69179">
    <property type="entry name" value="Integrin domains"/>
    <property type="match status" value="2"/>
</dbReference>
<reference evidence="19" key="2">
    <citation type="submission" date="2025-09" db="UniProtKB">
        <authorList>
            <consortium name="Ensembl"/>
        </authorList>
    </citation>
    <scope>IDENTIFICATION</scope>
</reference>
<dbReference type="AlphaFoldDB" id="A0A3Q3D1P7"/>
<dbReference type="PRINTS" id="PR01185">
    <property type="entry name" value="INTEGRINA"/>
</dbReference>
<evidence type="ECO:0000256" key="15">
    <source>
        <dbReference type="PROSITE-ProRule" id="PRU00803"/>
    </source>
</evidence>
<dbReference type="Gene3D" id="2.60.40.1460">
    <property type="entry name" value="Integrin domains. Chain A, domain 2"/>
    <property type="match status" value="1"/>
</dbReference>
<dbReference type="InterPro" id="IPR013517">
    <property type="entry name" value="FG-GAP"/>
</dbReference>
<keyword evidence="12" id="KW-1015">Disulfide bond</keyword>
<dbReference type="GO" id="GO:0046872">
    <property type="term" value="F:metal ion binding"/>
    <property type="evidence" value="ECO:0007669"/>
    <property type="project" value="UniProtKB-KW"/>
</dbReference>
<dbReference type="Pfam" id="PF21520">
    <property type="entry name" value="ITGAX-like_Ig_3"/>
    <property type="match status" value="1"/>
</dbReference>
<dbReference type="GO" id="GO:0009897">
    <property type="term" value="C:external side of plasma membrane"/>
    <property type="evidence" value="ECO:0007669"/>
    <property type="project" value="TreeGrafter"/>
</dbReference>
<evidence type="ECO:0000256" key="3">
    <source>
        <dbReference type="ARBA" id="ARBA00022692"/>
    </source>
</evidence>
<keyword evidence="9 16" id="KW-1133">Transmembrane helix</keyword>
<keyword evidence="5" id="KW-0732">Signal</keyword>
<keyword evidence="20" id="KW-1185">Reference proteome</keyword>
<dbReference type="InterPro" id="IPR000413">
    <property type="entry name" value="Integrin_alpha"/>
</dbReference>
<dbReference type="GO" id="GO:0008305">
    <property type="term" value="C:integrin complex"/>
    <property type="evidence" value="ECO:0007669"/>
    <property type="project" value="InterPro"/>
</dbReference>
<dbReference type="Pfam" id="PF00092">
    <property type="entry name" value="VWA"/>
    <property type="match status" value="1"/>
</dbReference>
<dbReference type="GeneTree" id="ENSGT00940000154838"/>
<feature type="compositionally biased region" description="Polar residues" evidence="17">
    <location>
        <begin position="1116"/>
        <end position="1128"/>
    </location>
</feature>
<keyword evidence="6" id="KW-0677">Repeat</keyword>
<keyword evidence="13 16" id="KW-0675">Receptor</keyword>
<dbReference type="Gene3D" id="2.60.40.1530">
    <property type="entry name" value="ntegrin, alpha v. Chain A, domain 4"/>
    <property type="match status" value="1"/>
</dbReference>
<dbReference type="Gene3D" id="3.40.50.410">
    <property type="entry name" value="von Willebrand factor, type A domain"/>
    <property type="match status" value="1"/>
</dbReference>
<evidence type="ECO:0000256" key="9">
    <source>
        <dbReference type="ARBA" id="ARBA00022989"/>
    </source>
</evidence>
<evidence type="ECO:0000256" key="10">
    <source>
        <dbReference type="ARBA" id="ARBA00023037"/>
    </source>
</evidence>
<dbReference type="InterPro" id="IPR013519">
    <property type="entry name" value="Int_alpha_beta-p"/>
</dbReference>
<evidence type="ECO:0000256" key="12">
    <source>
        <dbReference type="ARBA" id="ARBA00023157"/>
    </source>
</evidence>
<feature type="domain" description="VWFA" evidence="18">
    <location>
        <begin position="136"/>
        <end position="313"/>
    </location>
</feature>
<evidence type="ECO:0000256" key="2">
    <source>
        <dbReference type="ARBA" id="ARBA00008054"/>
    </source>
</evidence>
<dbReference type="InterPro" id="IPR002035">
    <property type="entry name" value="VWF_A"/>
</dbReference>
<dbReference type="Gene3D" id="2.130.10.130">
    <property type="entry name" value="Integrin alpha, N-terminal"/>
    <property type="match status" value="1"/>
</dbReference>
<evidence type="ECO:0000256" key="1">
    <source>
        <dbReference type="ARBA" id="ARBA00004479"/>
    </source>
</evidence>
<dbReference type="GO" id="GO:0007229">
    <property type="term" value="P:integrin-mediated signaling pathway"/>
    <property type="evidence" value="ECO:0007669"/>
    <property type="project" value="UniProtKB-KW"/>
</dbReference>
<evidence type="ECO:0000256" key="6">
    <source>
        <dbReference type="ARBA" id="ARBA00022737"/>
    </source>
</evidence>
<dbReference type="PANTHER" id="PTHR23220">
    <property type="entry name" value="INTEGRIN ALPHA"/>
    <property type="match status" value="1"/>
</dbReference>
<dbReference type="Proteomes" id="UP000264820">
    <property type="component" value="Unplaced"/>
</dbReference>
<reference evidence="19" key="1">
    <citation type="submission" date="2025-08" db="UniProtKB">
        <authorList>
            <consortium name="Ensembl"/>
        </authorList>
    </citation>
    <scope>IDENTIFICATION</scope>
</reference>
<evidence type="ECO:0000256" key="5">
    <source>
        <dbReference type="ARBA" id="ARBA00022729"/>
    </source>
</evidence>
<dbReference type="Gene3D" id="1.20.5.930">
    <property type="entry name" value="Bicelle-embedded integrin alpha(iib) transmembrane segment"/>
    <property type="match status" value="1"/>
</dbReference>
<dbReference type="InterPro" id="IPR032695">
    <property type="entry name" value="Integrin_dom_sf"/>
</dbReference>
<evidence type="ECO:0000256" key="16">
    <source>
        <dbReference type="RuleBase" id="RU003762"/>
    </source>
</evidence>
<keyword evidence="4" id="KW-0479">Metal-binding</keyword>
<dbReference type="SUPFAM" id="SSF53300">
    <property type="entry name" value="vWA-like"/>
    <property type="match status" value="1"/>
</dbReference>
<dbReference type="Ensembl" id="ENSHCOT00000014122.1">
    <property type="protein sequence ID" value="ENSHCOP00000000229.1"/>
    <property type="gene ID" value="ENSHCOG00000001014.1"/>
</dbReference>
<dbReference type="PANTHER" id="PTHR23220:SF84">
    <property type="entry name" value="INTEGRIN ALPHA-L"/>
    <property type="match status" value="1"/>
</dbReference>
<dbReference type="GO" id="GO:0007160">
    <property type="term" value="P:cell-matrix adhesion"/>
    <property type="evidence" value="ECO:0007669"/>
    <property type="project" value="TreeGrafter"/>
</dbReference>
<dbReference type="SMART" id="SM00191">
    <property type="entry name" value="Int_alpha"/>
    <property type="match status" value="4"/>
</dbReference>
<evidence type="ECO:0000256" key="14">
    <source>
        <dbReference type="ARBA" id="ARBA00023180"/>
    </source>
</evidence>
<dbReference type="Pfam" id="PF01839">
    <property type="entry name" value="FG-GAP"/>
    <property type="match status" value="2"/>
</dbReference>
<evidence type="ECO:0000256" key="7">
    <source>
        <dbReference type="ARBA" id="ARBA00022837"/>
    </source>
</evidence>
<keyword evidence="11 16" id="KW-0472">Membrane</keyword>
<proteinExistence type="inferred from homology"/>
<dbReference type="Pfam" id="PF08441">
    <property type="entry name" value="Integrin_A_Ig_1"/>
    <property type="match status" value="1"/>
</dbReference>
<sequence length="1152" mass="129944">MAFNIDTTNPKVYNGDQKAFFGYKVLQYVSGSKKGILVTAPLQNNGTGAVCKPDHSQTIKCFNPQGTVCKEYKPQNLLRLYLYFGSNLSQVCSPYVAHECYDNSYLNSVCYKMTDDLQEITSFKPIFQECRKKTVDLVFLFDGSRSMDEEDFEKNKDFILDIMNSLKNTSIKFAAVQFATSHRTVFDFTDYQSGRARQKLREERHMVTLTNTHQALKFVLTNLFENQDAGASSDAMKVLVLITDGDPSDTDEDANMIINTYIEKRIIRFVIGVKIENLNELKMIASDPKDKYAFKIENYQGLTGLLENFQKHIFNIEGDTKVARAQDMTNEMSQRGFSAAFYKDILILGSVGSNSWRGALYERQDQTETQIEDSQMQMDSYMGYSVSVGQVNGVPLYFTGAPRFEHVGQIVVFTHTGNNWNVAQRINGEQIGSYFGADLCTLDVDSDGNSDFLLVGAPLFYHAQEKSEGQIYIYRLTDEMLLKSEINVSQLSMGRFGTSIASLADLNGDGLRDVAVGAPLEDANAGAVYIYFGDRHQGMRSVYSQRITGREVKHGIRFFGQDINGNIDLEDDALPDIVVGSYGAAIVLRSKPIVNALARLSFQPKEITLDQIDCSANTDTILPMVNLTACFEIVETTKSKAGTMKLGLNISYMLDVDPMRQSHRGFFAQSDKKSRNLTLTYQLLDKDTCFLYPIHMPKCVKDTLSPISIKLNFSQVNSHRADAVLNADAKTQAVVEVPFERKCKKNDTCIAEIEVNFKFLTPTLLVAEENYFNISITITNHGDDSYNTSLTMHYPPGLSYSRMFQATRRTLHKCDDLDGVTDKTICGISLPVYRSKSIATFQSSFHISTEYQWNDTIAISVTGESDNNNSTLSLLTKTLPVQFEVKMAITVKEETTTYLNFTEEDSDPKRMVIIYKVDNPGWKAFPVNVSLNFPTHLQYNFEMENYQVFVQQYCSAEKHCKIIQCDNVMLEKESSTEFIFSGDIQFNDFKERAQNKAFLKRYTGESAEVKFKSMIHIDYDKHRYVLDPSHEREVGLAHEKGDAMWKESNPTTKLSEVHVEFIISPDTQCIILTGTGLGLALLILVTCIMYKLGCFKRKTVQYYQEQEEEAVHQMGNAAQDNGLASQHASEPLAEEKTLLEDNQSADTEAALE</sequence>
<protein>
    <submittedName>
        <fullName evidence="19">Integrin subunit alpha L</fullName>
    </submittedName>
</protein>
<evidence type="ECO:0000256" key="8">
    <source>
        <dbReference type="ARBA" id="ARBA00022889"/>
    </source>
</evidence>
<dbReference type="InterPro" id="IPR028994">
    <property type="entry name" value="Integrin_alpha_N"/>
</dbReference>
<keyword evidence="14" id="KW-0325">Glycoprotein</keyword>
<feature type="transmembrane region" description="Helical" evidence="16">
    <location>
        <begin position="1070"/>
        <end position="1090"/>
    </location>
</feature>
<evidence type="ECO:0000256" key="4">
    <source>
        <dbReference type="ARBA" id="ARBA00022723"/>
    </source>
</evidence>
<dbReference type="GO" id="GO:0033627">
    <property type="term" value="P:cell adhesion mediated by integrin"/>
    <property type="evidence" value="ECO:0007669"/>
    <property type="project" value="TreeGrafter"/>
</dbReference>
<dbReference type="InterPro" id="IPR048633">
    <property type="entry name" value="ITGAX-like_Ig_3"/>
</dbReference>
<evidence type="ECO:0000256" key="11">
    <source>
        <dbReference type="ARBA" id="ARBA00023136"/>
    </source>
</evidence>